<evidence type="ECO:0000313" key="2">
    <source>
        <dbReference type="EMBL" id="KAE9965422.1"/>
    </source>
</evidence>
<name>A0A8H3U984_VENIN</name>
<dbReference type="EMBL" id="WNWQ01000611">
    <property type="protein sequence ID" value="KAE9965422.1"/>
    <property type="molecule type" value="Genomic_DNA"/>
</dbReference>
<accession>A0A8H3U984</accession>
<sequence length="185" mass="19429">MLAMKTTLLSTAVLSGLSSLTSALPTLPTLTTCTPIISPFLLITTTTPNCGPSTTMPNVSAISVYDPAHSTTLNLRTILPGYNSLPNFTLADGTLQTISFGPFGLKPQLYNATGGTSNQPLGFQAAASPVGRLGLSMGYLLANNDDDSEGWTLCKDSYGETVITWQGTDPSCQHTYVQATNTAPY</sequence>
<organism evidence="2 3">
    <name type="scientific">Venturia inaequalis</name>
    <name type="common">Apple scab fungus</name>
    <dbReference type="NCBI Taxonomy" id="5025"/>
    <lineage>
        <taxon>Eukaryota</taxon>
        <taxon>Fungi</taxon>
        <taxon>Dikarya</taxon>
        <taxon>Ascomycota</taxon>
        <taxon>Pezizomycotina</taxon>
        <taxon>Dothideomycetes</taxon>
        <taxon>Pleosporomycetidae</taxon>
        <taxon>Venturiales</taxon>
        <taxon>Venturiaceae</taxon>
        <taxon>Venturia</taxon>
    </lineage>
</organism>
<dbReference type="AlphaFoldDB" id="A0A8H3U984"/>
<dbReference type="Proteomes" id="UP000433883">
    <property type="component" value="Unassembled WGS sequence"/>
</dbReference>
<keyword evidence="1" id="KW-0732">Signal</keyword>
<protein>
    <recommendedName>
        <fullName evidence="4">Pullulan synthetase</fullName>
    </recommendedName>
</protein>
<reference evidence="2 3" key="1">
    <citation type="submission" date="2019-11" db="EMBL/GenBank/DDBJ databases">
        <title>Venturia inaequalis Genome Resource.</title>
        <authorList>
            <person name="Lichtner F.J."/>
        </authorList>
    </citation>
    <scope>NUCLEOTIDE SEQUENCE [LARGE SCALE GENOMIC DNA]</scope>
    <source>
        <strain evidence="2">Bline_iso_100314</strain>
    </source>
</reference>
<comment type="caution">
    <text evidence="2">The sequence shown here is derived from an EMBL/GenBank/DDBJ whole genome shotgun (WGS) entry which is preliminary data.</text>
</comment>
<evidence type="ECO:0000313" key="3">
    <source>
        <dbReference type="Proteomes" id="UP000433883"/>
    </source>
</evidence>
<feature type="chain" id="PRO_5034395708" description="Pullulan synthetase" evidence="1">
    <location>
        <begin position="24"/>
        <end position="185"/>
    </location>
</feature>
<gene>
    <name evidence="2" type="ORF">BLS_007664</name>
</gene>
<proteinExistence type="predicted"/>
<evidence type="ECO:0000256" key="1">
    <source>
        <dbReference type="SAM" id="SignalP"/>
    </source>
</evidence>
<evidence type="ECO:0008006" key="4">
    <source>
        <dbReference type="Google" id="ProtNLM"/>
    </source>
</evidence>
<feature type="signal peptide" evidence="1">
    <location>
        <begin position="1"/>
        <end position="23"/>
    </location>
</feature>